<dbReference type="PANTHER" id="PTHR15503:SF22">
    <property type="entry name" value="TRANSPOSON TY3-I GAG POLYPROTEIN"/>
    <property type="match status" value="1"/>
</dbReference>
<protein>
    <recommendedName>
        <fullName evidence="3">CCHC-type domain-containing protein</fullName>
    </recommendedName>
</protein>
<accession>A0A8C5M6H4</accession>
<dbReference type="InterPro" id="IPR043502">
    <property type="entry name" value="DNA/RNA_pol_sf"/>
</dbReference>
<evidence type="ECO:0000259" key="3">
    <source>
        <dbReference type="PROSITE" id="PS50158"/>
    </source>
</evidence>
<dbReference type="SUPFAM" id="SSF57756">
    <property type="entry name" value="Retrovirus zinc finger-like domains"/>
    <property type="match status" value="1"/>
</dbReference>
<dbReference type="PANTHER" id="PTHR15503">
    <property type="entry name" value="LDOC1 RELATED"/>
    <property type="match status" value="1"/>
</dbReference>
<evidence type="ECO:0000256" key="1">
    <source>
        <dbReference type="PROSITE-ProRule" id="PRU00047"/>
    </source>
</evidence>
<dbReference type="SUPFAM" id="SSF56672">
    <property type="entry name" value="DNA/RNA polymerases"/>
    <property type="match status" value="1"/>
</dbReference>
<dbReference type="GO" id="GO:0003676">
    <property type="term" value="F:nucleic acid binding"/>
    <property type="evidence" value="ECO:0007669"/>
    <property type="project" value="InterPro"/>
</dbReference>
<dbReference type="InterPro" id="IPR043128">
    <property type="entry name" value="Rev_trsase/Diguanyl_cyclase"/>
</dbReference>
<dbReference type="PROSITE" id="PS50158">
    <property type="entry name" value="ZF_CCHC"/>
    <property type="match status" value="1"/>
</dbReference>
<keyword evidence="1" id="KW-0863">Zinc-finger</keyword>
<sequence length="391" mass="43413">MILQSLTLDQCFRERRQERMAAAPSLPARRSKTPSTTSVKPPNSTPSLPEPMEIGLARGPLSSAERSRRRTQNLCLYCGQPGHLLRSCPIRPLLPSDGGKNHLSLISLQCVFGYTSAHLTIPVILQWGDRSVNVSAIIDSGASNNFFDLTLATSLAVPTRPKTTPTPLQKVDGSTLRTGPITHETTPLLLLIRTKHQEHLQWDIVPSPLFPLVLGLPWLRTHNPSIDWSSNTVSFPSHHCQHFCMNGYTTEKIGFSTYPASELPVKYSDFQDVFEKRGADTLPPHREYDCPSDLLPGAPIPHGRIYNLSVPESQSLKEYIEDGLQKGFIRHSTSPAGAGIFFVGKRDGGLRPCVDYRALNAITVRNRYPLPLIPELLDRVKDACIFTKIDL</sequence>
<dbReference type="InterPro" id="IPR021109">
    <property type="entry name" value="Peptidase_aspartic_dom_sf"/>
</dbReference>
<dbReference type="InterPro" id="IPR001878">
    <property type="entry name" value="Znf_CCHC"/>
</dbReference>
<name>A0A8C5M6H4_9ANUR</name>
<keyword evidence="5" id="KW-1185">Reference proteome</keyword>
<dbReference type="Gene3D" id="3.30.70.270">
    <property type="match status" value="1"/>
</dbReference>
<dbReference type="OrthoDB" id="8052860at2759"/>
<keyword evidence="1" id="KW-0479">Metal-binding</keyword>
<dbReference type="CDD" id="cd00303">
    <property type="entry name" value="retropepsin_like"/>
    <property type="match status" value="1"/>
</dbReference>
<dbReference type="InterPro" id="IPR036875">
    <property type="entry name" value="Znf_CCHC_sf"/>
</dbReference>
<evidence type="ECO:0000256" key="2">
    <source>
        <dbReference type="SAM" id="MobiDB-lite"/>
    </source>
</evidence>
<feature type="domain" description="CCHC-type" evidence="3">
    <location>
        <begin position="75"/>
        <end position="89"/>
    </location>
</feature>
<reference evidence="4" key="1">
    <citation type="submission" date="2025-08" db="UniProtKB">
        <authorList>
            <consortium name="Ensembl"/>
        </authorList>
    </citation>
    <scope>IDENTIFICATION</scope>
</reference>
<dbReference type="Proteomes" id="UP000694569">
    <property type="component" value="Unplaced"/>
</dbReference>
<feature type="region of interest" description="Disordered" evidence="2">
    <location>
        <begin position="158"/>
        <end position="177"/>
    </location>
</feature>
<dbReference type="GO" id="GO:0008270">
    <property type="term" value="F:zinc ion binding"/>
    <property type="evidence" value="ECO:0007669"/>
    <property type="project" value="UniProtKB-KW"/>
</dbReference>
<feature type="compositionally biased region" description="Polar residues" evidence="2">
    <location>
        <begin position="33"/>
        <end position="47"/>
    </location>
</feature>
<evidence type="ECO:0000313" key="5">
    <source>
        <dbReference type="Proteomes" id="UP000694569"/>
    </source>
</evidence>
<dbReference type="InterPro" id="IPR032567">
    <property type="entry name" value="RTL1-rel"/>
</dbReference>
<dbReference type="CDD" id="cd01647">
    <property type="entry name" value="RT_LTR"/>
    <property type="match status" value="1"/>
</dbReference>
<dbReference type="AlphaFoldDB" id="A0A8C5M6H4"/>
<dbReference type="Gene3D" id="3.10.10.10">
    <property type="entry name" value="HIV Type 1 Reverse Transcriptase, subunit A, domain 1"/>
    <property type="match status" value="1"/>
</dbReference>
<dbReference type="GeneTree" id="ENSGT00940000171189"/>
<keyword evidence="1" id="KW-0862">Zinc</keyword>
<dbReference type="Gene3D" id="2.40.70.10">
    <property type="entry name" value="Acid Proteases"/>
    <property type="match status" value="1"/>
</dbReference>
<proteinExistence type="predicted"/>
<feature type="region of interest" description="Disordered" evidence="2">
    <location>
        <begin position="19"/>
        <end position="55"/>
    </location>
</feature>
<evidence type="ECO:0000313" key="4">
    <source>
        <dbReference type="Ensembl" id="ENSLLEP00000009440.1"/>
    </source>
</evidence>
<dbReference type="Gene3D" id="4.10.60.10">
    <property type="entry name" value="Zinc finger, CCHC-type"/>
    <property type="match status" value="1"/>
</dbReference>
<reference evidence="4" key="2">
    <citation type="submission" date="2025-09" db="UniProtKB">
        <authorList>
            <consortium name="Ensembl"/>
        </authorList>
    </citation>
    <scope>IDENTIFICATION</scope>
</reference>
<dbReference type="SMART" id="SM00343">
    <property type="entry name" value="ZnF_C2HC"/>
    <property type="match status" value="1"/>
</dbReference>
<organism evidence="4 5">
    <name type="scientific">Leptobrachium leishanense</name>
    <name type="common">Leishan spiny toad</name>
    <dbReference type="NCBI Taxonomy" id="445787"/>
    <lineage>
        <taxon>Eukaryota</taxon>
        <taxon>Metazoa</taxon>
        <taxon>Chordata</taxon>
        <taxon>Craniata</taxon>
        <taxon>Vertebrata</taxon>
        <taxon>Euteleostomi</taxon>
        <taxon>Amphibia</taxon>
        <taxon>Batrachia</taxon>
        <taxon>Anura</taxon>
        <taxon>Pelobatoidea</taxon>
        <taxon>Megophryidae</taxon>
        <taxon>Leptobrachium</taxon>
    </lineage>
</organism>
<dbReference type="Ensembl" id="ENSLLET00000009799.1">
    <property type="protein sequence ID" value="ENSLLEP00000009440.1"/>
    <property type="gene ID" value="ENSLLEG00000006012.1"/>
</dbReference>